<keyword evidence="4" id="KW-0238">DNA-binding</keyword>
<dbReference type="GO" id="GO:0005524">
    <property type="term" value="F:ATP binding"/>
    <property type="evidence" value="ECO:0007669"/>
    <property type="project" value="UniProtKB-KW"/>
</dbReference>
<keyword evidence="5" id="KW-1185">Reference proteome</keyword>
<comment type="caution">
    <text evidence="4">The sequence shown here is derived from an EMBL/GenBank/DDBJ whole genome shotgun (WGS) entry which is preliminary data.</text>
</comment>
<dbReference type="PROSITE" id="PS50043">
    <property type="entry name" value="HTH_LUXR_2"/>
    <property type="match status" value="1"/>
</dbReference>
<dbReference type="CDD" id="cd06170">
    <property type="entry name" value="LuxR_C_like"/>
    <property type="match status" value="1"/>
</dbReference>
<gene>
    <name evidence="4" type="ORF">F4553_000455</name>
</gene>
<dbReference type="EMBL" id="JACHMN010000001">
    <property type="protein sequence ID" value="MBB5867076.1"/>
    <property type="molecule type" value="Genomic_DNA"/>
</dbReference>
<dbReference type="InterPro" id="IPR016032">
    <property type="entry name" value="Sig_transdc_resp-reg_C-effctor"/>
</dbReference>
<evidence type="ECO:0000256" key="2">
    <source>
        <dbReference type="ARBA" id="ARBA00022840"/>
    </source>
</evidence>
<keyword evidence="2" id="KW-0067">ATP-binding</keyword>
<name>A0A841BIQ3_9ACTN</name>
<dbReference type="AlphaFoldDB" id="A0A841BIQ3"/>
<protein>
    <submittedName>
        <fullName evidence="4">Putative ATPase/DNA-binding CsgD family transcriptional regulator</fullName>
    </submittedName>
</protein>
<dbReference type="GO" id="GO:0006355">
    <property type="term" value="P:regulation of DNA-templated transcription"/>
    <property type="evidence" value="ECO:0007669"/>
    <property type="project" value="InterPro"/>
</dbReference>
<dbReference type="Pfam" id="PF13191">
    <property type="entry name" value="AAA_16"/>
    <property type="match status" value="1"/>
</dbReference>
<keyword evidence="1" id="KW-0547">Nucleotide-binding</keyword>
<proteinExistence type="predicted"/>
<dbReference type="InterPro" id="IPR000792">
    <property type="entry name" value="Tscrpt_reg_LuxR_C"/>
</dbReference>
<dbReference type="Gene3D" id="1.10.10.10">
    <property type="entry name" value="Winged helix-like DNA-binding domain superfamily/Winged helix DNA-binding domain"/>
    <property type="match status" value="1"/>
</dbReference>
<dbReference type="Pfam" id="PF00196">
    <property type="entry name" value="GerE"/>
    <property type="match status" value="1"/>
</dbReference>
<evidence type="ECO:0000256" key="1">
    <source>
        <dbReference type="ARBA" id="ARBA00022741"/>
    </source>
</evidence>
<dbReference type="Proteomes" id="UP000587527">
    <property type="component" value="Unassembled WGS sequence"/>
</dbReference>
<dbReference type="PANTHER" id="PTHR16305:SF28">
    <property type="entry name" value="GUANYLATE CYCLASE DOMAIN-CONTAINING PROTEIN"/>
    <property type="match status" value="1"/>
</dbReference>
<evidence type="ECO:0000313" key="5">
    <source>
        <dbReference type="Proteomes" id="UP000587527"/>
    </source>
</evidence>
<dbReference type="InterPro" id="IPR027417">
    <property type="entry name" value="P-loop_NTPase"/>
</dbReference>
<feature type="domain" description="HTH luxR-type" evidence="3">
    <location>
        <begin position="904"/>
        <end position="969"/>
    </location>
</feature>
<dbReference type="InterPro" id="IPR041664">
    <property type="entry name" value="AAA_16"/>
</dbReference>
<dbReference type="GO" id="GO:0004016">
    <property type="term" value="F:adenylate cyclase activity"/>
    <property type="evidence" value="ECO:0007669"/>
    <property type="project" value="TreeGrafter"/>
</dbReference>
<evidence type="ECO:0000259" key="3">
    <source>
        <dbReference type="PROSITE" id="PS50043"/>
    </source>
</evidence>
<evidence type="ECO:0000313" key="4">
    <source>
        <dbReference type="EMBL" id="MBB5867076.1"/>
    </source>
</evidence>
<organism evidence="4 5">
    <name type="scientific">Allocatelliglobosispora scoriae</name>
    <dbReference type="NCBI Taxonomy" id="643052"/>
    <lineage>
        <taxon>Bacteria</taxon>
        <taxon>Bacillati</taxon>
        <taxon>Actinomycetota</taxon>
        <taxon>Actinomycetes</taxon>
        <taxon>Micromonosporales</taxon>
        <taxon>Micromonosporaceae</taxon>
        <taxon>Allocatelliglobosispora</taxon>
    </lineage>
</organism>
<dbReference type="PRINTS" id="PR00038">
    <property type="entry name" value="HTHLUXR"/>
</dbReference>
<dbReference type="SMART" id="SM00421">
    <property type="entry name" value="HTH_LUXR"/>
    <property type="match status" value="1"/>
</dbReference>
<dbReference type="SUPFAM" id="SSF52540">
    <property type="entry name" value="P-loop containing nucleoside triphosphate hydrolases"/>
    <property type="match status" value="1"/>
</dbReference>
<dbReference type="GO" id="GO:0005737">
    <property type="term" value="C:cytoplasm"/>
    <property type="evidence" value="ECO:0007669"/>
    <property type="project" value="TreeGrafter"/>
</dbReference>
<reference evidence="4 5" key="1">
    <citation type="submission" date="2020-08" db="EMBL/GenBank/DDBJ databases">
        <title>Sequencing the genomes of 1000 actinobacteria strains.</title>
        <authorList>
            <person name="Klenk H.-P."/>
        </authorList>
    </citation>
    <scope>NUCLEOTIDE SEQUENCE [LARGE SCALE GENOMIC DNA]</scope>
    <source>
        <strain evidence="4 5">DSM 45362</strain>
    </source>
</reference>
<dbReference type="GO" id="GO:0003677">
    <property type="term" value="F:DNA binding"/>
    <property type="evidence" value="ECO:0007669"/>
    <property type="project" value="UniProtKB-KW"/>
</dbReference>
<sequence>MQVMSPVMVGRAEELATLREALTSTAAGRGGAFFLVGDAGLGKSRLTRECTTLANAAGMTVLRGRATPAGATVPYRPLTEALFSLARADGVPDDPDLLAYRPALARLIPEWRGGRDYPNDDSPIVLAEAVLRLLGVVGRDRGVLICLSDLHDGDAETMGIVEYLVDNLPDQPVLLLASMRPLPSPALTLARSSARQRVARVLDLDPLPDADVTALAAACLGIAAPDLPAEVAPWLARSADGNPFVVEELLRGAVEAGALVRTGGGWAMTGDVHVDVPSTVVASVTDRARRLGPQWHRALEAAAVVGRRFPLDVLQQISGVTDAGLRALVRAGVDAQLLLPSRTVPGWYTFRNAWTAEALASELLPAERAGIAAAAADAVEALSPDLPGEVCQLAASLRLAAGDRPAAGLLYAVAGRRTLAEGAATSAVRLLDQALELVPAGQHAAQRADVLATLLNALAEAGDVEGALRRGADLAGSVLLSAEKRAELHTRLAWVCVVGGHWEKAGEQVDLARQLLGDSASPAALAPVDVVEAHLLTLGDVKGDDRAVRAEELALRAVGTAEAVPLPTTACQARQVLALLARRRGFDDADVHLRHMLDTADRHALSIWRLRAQIRLATNELMRTGQPEQLHQARQAALDLGAITAGSQADATFAMQQVLYAEFAEAEKLADRILEATTRMHQEGESQFALVIKIASAAHQGRRDAMRQALADFRARGGEQSFHAPIVFGHRAICALLSEDRPGAEAEMARVREWERSHPTIYYQSGRYGLDPLLEILARRAGHARHAEIAGAAAAGLRWNRQFVLAAEAVLLGRDGDADGAAIAMAQSQQASAPFPMARHLLLRLVAEAALDDGWGDPVTWLREAETWFHTADVAAVAGACRSLLRRAGVRVMQRRSGLEAVPADLAQRGVTAREYEVLMLLGERKGNPEIAKLLFISPRTVEKHVAALMDKLGSTDRTALSDLVVARLP</sequence>
<dbReference type="InterPro" id="IPR036388">
    <property type="entry name" value="WH-like_DNA-bd_sf"/>
</dbReference>
<dbReference type="PANTHER" id="PTHR16305">
    <property type="entry name" value="TESTICULAR SOLUBLE ADENYLYL CYCLASE"/>
    <property type="match status" value="1"/>
</dbReference>
<dbReference type="SUPFAM" id="SSF46894">
    <property type="entry name" value="C-terminal effector domain of the bipartite response regulators"/>
    <property type="match status" value="1"/>
</dbReference>
<accession>A0A841BIQ3</accession>